<keyword evidence="3" id="KW-1185">Reference proteome</keyword>
<dbReference type="RefSeq" id="XP_026667585.1">
    <property type="nucleotide sequence ID" value="XM_026811784.1"/>
</dbReference>
<keyword evidence="1" id="KW-0812">Transmembrane</keyword>
<dbReference type="RefSeq" id="XP_026667584.1">
    <property type="nucleotide sequence ID" value="XM_026811783.1"/>
</dbReference>
<feature type="transmembrane region" description="Helical" evidence="1">
    <location>
        <begin position="292"/>
        <end position="313"/>
    </location>
</feature>
<reference evidence="4 5" key="1">
    <citation type="submission" date="2025-04" db="UniProtKB">
        <authorList>
            <consortium name="RefSeq"/>
        </authorList>
    </citation>
    <scope>IDENTIFICATION</scope>
    <source>
        <tissue evidence="4 5">Whole body</tissue>
    </source>
</reference>
<sequence length="365" mass="41997">MHGIIELIVTSVVLWVSLQVSWDILISVVYHFCVPRIVWGTIIIGIGLKVTRIPPPNSSTTQEVLGANPMSVGKDNNTNSAMSKDHGNGEQYCMRVVAHRGAGYDYPENSLTAFRNSKERGCTAVEFDLSLTKDNVPIVFHDLSIERLTGKIGIIKEMTWDQLNQLDITRNHPLKDKFDEIENIPILWDVLEMCLSNDQRIFIDVKESGEDVIQVILDAYKKYPKLYERGVISSFNPLVVYKIRRREPKIVGCIAWRPEYYSSTSYMGSDGISVPKQSNFFIYIATCIYDYIYEWMLFHFLYYIVGVSVLLLHKDVLNPRIVKEWAARDVRIIAWTVNLPSEKLHFSRLMKVTYLTDTLLVEKDM</sequence>
<dbReference type="PANTHER" id="PTHR46320">
    <property type="entry name" value="GLYCEROPHOSPHODIESTER PHOSPHODIESTERASE 1"/>
    <property type="match status" value="1"/>
</dbReference>
<dbReference type="PROSITE" id="PS51704">
    <property type="entry name" value="GP_PDE"/>
    <property type="match status" value="1"/>
</dbReference>
<dbReference type="GO" id="GO:0008889">
    <property type="term" value="F:glycerophosphodiester phosphodiesterase activity"/>
    <property type="evidence" value="ECO:0007669"/>
    <property type="project" value="TreeGrafter"/>
</dbReference>
<dbReference type="GO" id="GO:0006580">
    <property type="term" value="P:ethanolamine metabolic process"/>
    <property type="evidence" value="ECO:0007669"/>
    <property type="project" value="TreeGrafter"/>
</dbReference>
<dbReference type="GO" id="GO:0005886">
    <property type="term" value="C:plasma membrane"/>
    <property type="evidence" value="ECO:0007669"/>
    <property type="project" value="TreeGrafter"/>
</dbReference>
<dbReference type="RefSeq" id="XP_017876714.1">
    <property type="nucleotide sequence ID" value="XM_018021225.2"/>
</dbReference>
<name>A0AAJ7RXK8_9HYME</name>
<keyword evidence="1" id="KW-0472">Membrane</keyword>
<dbReference type="KEGG" id="ccal:108622996"/>
<dbReference type="Pfam" id="PF03009">
    <property type="entry name" value="GDPD"/>
    <property type="match status" value="1"/>
</dbReference>
<dbReference type="Gene3D" id="3.20.20.190">
    <property type="entry name" value="Phosphatidylinositol (PI) phosphodiesterase"/>
    <property type="match status" value="1"/>
</dbReference>
<dbReference type="AlphaFoldDB" id="A0AAJ7RXK8"/>
<accession>A0AAJ7RXK8</accession>
<evidence type="ECO:0000313" key="6">
    <source>
        <dbReference type="RefSeq" id="XP_026667585.1"/>
    </source>
</evidence>
<dbReference type="InterPro" id="IPR030395">
    <property type="entry name" value="GP_PDE_dom"/>
</dbReference>
<proteinExistence type="predicted"/>
<dbReference type="RefSeq" id="XP_026667586.1">
    <property type="nucleotide sequence ID" value="XM_026811785.1"/>
</dbReference>
<dbReference type="Proteomes" id="UP000694925">
    <property type="component" value="Unplaced"/>
</dbReference>
<keyword evidence="1" id="KW-1133">Transmembrane helix</keyword>
<organism evidence="3 5">
    <name type="scientific">Ceratina calcarata</name>
    <dbReference type="NCBI Taxonomy" id="156304"/>
    <lineage>
        <taxon>Eukaryota</taxon>
        <taxon>Metazoa</taxon>
        <taxon>Ecdysozoa</taxon>
        <taxon>Arthropoda</taxon>
        <taxon>Hexapoda</taxon>
        <taxon>Insecta</taxon>
        <taxon>Pterygota</taxon>
        <taxon>Neoptera</taxon>
        <taxon>Endopterygota</taxon>
        <taxon>Hymenoptera</taxon>
        <taxon>Apocrita</taxon>
        <taxon>Aculeata</taxon>
        <taxon>Apoidea</taxon>
        <taxon>Anthophila</taxon>
        <taxon>Apidae</taxon>
        <taxon>Ceratina</taxon>
        <taxon>Zadontomerus</taxon>
    </lineage>
</organism>
<dbReference type="SUPFAM" id="SSF51695">
    <property type="entry name" value="PLC-like phosphodiesterases"/>
    <property type="match status" value="1"/>
</dbReference>
<evidence type="ECO:0000256" key="1">
    <source>
        <dbReference type="SAM" id="Phobius"/>
    </source>
</evidence>
<dbReference type="GeneID" id="108622996"/>
<dbReference type="PANTHER" id="PTHR46320:SF1">
    <property type="entry name" value="GLYCEROPHOSPHODIESTER PHOSPHODIESTERASE 1"/>
    <property type="match status" value="1"/>
</dbReference>
<evidence type="ECO:0000313" key="7">
    <source>
        <dbReference type="RefSeq" id="XP_026667586.1"/>
    </source>
</evidence>
<evidence type="ECO:0000313" key="3">
    <source>
        <dbReference type="Proteomes" id="UP000694925"/>
    </source>
</evidence>
<feature type="domain" description="GP-PDE" evidence="2">
    <location>
        <begin position="94"/>
        <end position="365"/>
    </location>
</feature>
<dbReference type="GO" id="GO:0070291">
    <property type="term" value="P:N-acylethanolamine metabolic process"/>
    <property type="evidence" value="ECO:0007669"/>
    <property type="project" value="TreeGrafter"/>
</dbReference>
<evidence type="ECO:0000313" key="4">
    <source>
        <dbReference type="RefSeq" id="XP_017876714.1"/>
    </source>
</evidence>
<evidence type="ECO:0000313" key="5">
    <source>
        <dbReference type="RefSeq" id="XP_026667584.1"/>
    </source>
</evidence>
<evidence type="ECO:0000259" key="2">
    <source>
        <dbReference type="PROSITE" id="PS51704"/>
    </source>
</evidence>
<protein>
    <submittedName>
        <fullName evidence="4 5">Glycerophosphodiester phosphodiesterase 1</fullName>
    </submittedName>
</protein>
<dbReference type="GO" id="GO:0006644">
    <property type="term" value="P:phospholipid metabolic process"/>
    <property type="evidence" value="ECO:0007669"/>
    <property type="project" value="TreeGrafter"/>
</dbReference>
<dbReference type="InterPro" id="IPR017946">
    <property type="entry name" value="PLC-like_Pdiesterase_TIM-brl"/>
</dbReference>
<gene>
    <name evidence="4 5 6 7" type="primary">LOC108622996</name>
</gene>